<accession>A0A1B7X3M2</accession>
<comment type="caution">
    <text evidence="1">The sequence shown here is derived from an EMBL/GenBank/DDBJ whole genome shotgun (WGS) entry which is preliminary data.</text>
</comment>
<dbReference type="EMBL" id="LJOW01000036">
    <property type="protein sequence ID" value="OBQ43967.1"/>
    <property type="molecule type" value="Genomic_DNA"/>
</dbReference>
<gene>
    <name evidence="1" type="ORF">AN484_09485</name>
</gene>
<organism evidence="1 2">
    <name type="scientific">Aphanizomenon flos-aquae WA102</name>
    <dbReference type="NCBI Taxonomy" id="1710896"/>
    <lineage>
        <taxon>Bacteria</taxon>
        <taxon>Bacillati</taxon>
        <taxon>Cyanobacteriota</taxon>
        <taxon>Cyanophyceae</taxon>
        <taxon>Nostocales</taxon>
        <taxon>Aphanizomenonaceae</taxon>
        <taxon>Aphanizomenon</taxon>
    </lineage>
</organism>
<protein>
    <submittedName>
        <fullName evidence="1">Uncharacterized protein</fullName>
    </submittedName>
</protein>
<proteinExistence type="predicted"/>
<dbReference type="AlphaFoldDB" id="A0A1B7X3M2"/>
<dbReference type="Proteomes" id="UP000092093">
    <property type="component" value="Unassembled WGS sequence"/>
</dbReference>
<reference evidence="1 2" key="1">
    <citation type="submission" date="2015-09" db="EMBL/GenBank/DDBJ databases">
        <title>Aphanizomenon flos-aquae WA102.</title>
        <authorList>
            <person name="Driscoll C."/>
        </authorList>
    </citation>
    <scope>NUCLEOTIDE SEQUENCE [LARGE SCALE GENOMIC DNA]</scope>
    <source>
        <strain evidence="1">WA102</strain>
    </source>
</reference>
<name>A0A1B7X3M2_APHFL</name>
<evidence type="ECO:0000313" key="1">
    <source>
        <dbReference type="EMBL" id="OBQ43967.1"/>
    </source>
</evidence>
<sequence>MSRETMADDLDLSKQSILNIIKGLILKGLVTKHEKTNHLRCAGTFKDAIDDYRSFGIADDHFTVGKESLPKGSKKFTSDGKESLPNNTINNNKTFIKPQPLEVSSYAKEIDFVLDGEYFCDHYEARGWKLNSGIMKDWKATVRTWKRNSSKFNTTNVPTNKITTQIKLK</sequence>
<evidence type="ECO:0000313" key="2">
    <source>
        <dbReference type="Proteomes" id="UP000092093"/>
    </source>
</evidence>